<dbReference type="SMART" id="SM00825">
    <property type="entry name" value="PKS_KS"/>
    <property type="match status" value="1"/>
</dbReference>
<dbReference type="SUPFAM" id="SSF51735">
    <property type="entry name" value="NAD(P)-binding Rossmann-fold domains"/>
    <property type="match status" value="2"/>
</dbReference>
<dbReference type="Pfam" id="PF21089">
    <property type="entry name" value="PKS_DH_N"/>
    <property type="match status" value="1"/>
</dbReference>
<evidence type="ECO:0000256" key="7">
    <source>
        <dbReference type="ARBA" id="ARBA00023315"/>
    </source>
</evidence>
<dbReference type="Gene3D" id="3.40.366.10">
    <property type="entry name" value="Malonyl-Coenzyme A Acyl Carrier Protein, domain 2"/>
    <property type="match status" value="1"/>
</dbReference>
<evidence type="ECO:0000259" key="12">
    <source>
        <dbReference type="PROSITE" id="PS52019"/>
    </source>
</evidence>
<dbReference type="Pfam" id="PF23114">
    <property type="entry name" value="NAD-bd_HRPKS_sdrA"/>
    <property type="match status" value="1"/>
</dbReference>
<dbReference type="InterPro" id="IPR016035">
    <property type="entry name" value="Acyl_Trfase/lysoPLipase"/>
</dbReference>
<dbReference type="PANTHER" id="PTHR43775">
    <property type="entry name" value="FATTY ACID SYNTHASE"/>
    <property type="match status" value="1"/>
</dbReference>
<dbReference type="PROSITE" id="PS50075">
    <property type="entry name" value="CARRIER"/>
    <property type="match status" value="1"/>
</dbReference>
<dbReference type="InterPro" id="IPR049552">
    <property type="entry name" value="PKS_DH_N"/>
</dbReference>
<dbReference type="InterPro" id="IPR006162">
    <property type="entry name" value="Ppantetheine_attach_site"/>
</dbReference>
<dbReference type="PROSITE" id="PS01162">
    <property type="entry name" value="QOR_ZETA_CRYSTAL"/>
    <property type="match status" value="1"/>
</dbReference>
<name>A0A8H3EWV9_9LECA</name>
<keyword evidence="7" id="KW-0012">Acyltransferase</keyword>
<feature type="region of interest" description="N-terminal hotdog fold" evidence="8">
    <location>
        <begin position="1009"/>
        <end position="1142"/>
    </location>
</feature>
<accession>A0A8H3EWV9</accession>
<dbReference type="SUPFAM" id="SSF55048">
    <property type="entry name" value="Probable ACP-binding domain of malonyl-CoA ACP transacylase"/>
    <property type="match status" value="1"/>
</dbReference>
<evidence type="ECO:0000256" key="3">
    <source>
        <dbReference type="ARBA" id="ARBA00022679"/>
    </source>
</evidence>
<dbReference type="Pfam" id="PF08240">
    <property type="entry name" value="ADH_N"/>
    <property type="match status" value="1"/>
</dbReference>
<dbReference type="InterPro" id="IPR049551">
    <property type="entry name" value="PKS_DH_C"/>
</dbReference>
<dbReference type="InterPro" id="IPR050091">
    <property type="entry name" value="PKS_NRPS_Biosynth_Enz"/>
</dbReference>
<evidence type="ECO:0000256" key="6">
    <source>
        <dbReference type="ARBA" id="ARBA00023268"/>
    </source>
</evidence>
<dbReference type="OrthoDB" id="329835at2759"/>
<organism evidence="13 14">
    <name type="scientific">Imshaugia aleurites</name>
    <dbReference type="NCBI Taxonomy" id="172621"/>
    <lineage>
        <taxon>Eukaryota</taxon>
        <taxon>Fungi</taxon>
        <taxon>Dikarya</taxon>
        <taxon>Ascomycota</taxon>
        <taxon>Pezizomycotina</taxon>
        <taxon>Lecanoromycetes</taxon>
        <taxon>OSLEUM clade</taxon>
        <taxon>Lecanoromycetidae</taxon>
        <taxon>Lecanorales</taxon>
        <taxon>Lecanorineae</taxon>
        <taxon>Parmeliaceae</taxon>
        <taxon>Imshaugia</taxon>
    </lineage>
</organism>
<dbReference type="InterPro" id="IPR014030">
    <property type="entry name" value="Ketoacyl_synth_N"/>
</dbReference>
<evidence type="ECO:0000313" key="13">
    <source>
        <dbReference type="EMBL" id="CAF9910326.1"/>
    </source>
</evidence>
<evidence type="ECO:0000313" key="14">
    <source>
        <dbReference type="Proteomes" id="UP000664534"/>
    </source>
</evidence>
<dbReference type="Gene3D" id="1.10.1200.10">
    <property type="entry name" value="ACP-like"/>
    <property type="match status" value="1"/>
</dbReference>
<dbReference type="GO" id="GO:0031177">
    <property type="term" value="F:phosphopantetheine binding"/>
    <property type="evidence" value="ECO:0007669"/>
    <property type="project" value="InterPro"/>
</dbReference>
<feature type="domain" description="PKS/mFAS DH" evidence="12">
    <location>
        <begin position="1009"/>
        <end position="1326"/>
    </location>
</feature>
<keyword evidence="2" id="KW-0597">Phosphoprotein</keyword>
<feature type="region of interest" description="C-terminal hotdog fold" evidence="8">
    <location>
        <begin position="1171"/>
        <end position="1326"/>
    </location>
</feature>
<feature type="compositionally biased region" description="Polar residues" evidence="9">
    <location>
        <begin position="12"/>
        <end position="23"/>
    </location>
</feature>
<dbReference type="Pfam" id="PF08659">
    <property type="entry name" value="KR"/>
    <property type="match status" value="1"/>
</dbReference>
<dbReference type="SUPFAM" id="SSF50129">
    <property type="entry name" value="GroES-like"/>
    <property type="match status" value="1"/>
</dbReference>
<evidence type="ECO:0000259" key="10">
    <source>
        <dbReference type="PROSITE" id="PS50075"/>
    </source>
</evidence>
<dbReference type="InterPro" id="IPR036291">
    <property type="entry name" value="NAD(P)-bd_dom_sf"/>
</dbReference>
<keyword evidence="1" id="KW-0596">Phosphopantetheine</keyword>
<dbReference type="InterPro" id="IPR049900">
    <property type="entry name" value="PKS_mFAS_DH"/>
</dbReference>
<dbReference type="InterPro" id="IPR020806">
    <property type="entry name" value="PKS_PP-bd"/>
</dbReference>
<evidence type="ECO:0000256" key="5">
    <source>
        <dbReference type="ARBA" id="ARBA00023002"/>
    </source>
</evidence>
<dbReference type="GO" id="GO:0008270">
    <property type="term" value="F:zinc ion binding"/>
    <property type="evidence" value="ECO:0007669"/>
    <property type="project" value="InterPro"/>
</dbReference>
<dbReference type="Proteomes" id="UP000664534">
    <property type="component" value="Unassembled WGS sequence"/>
</dbReference>
<feature type="domain" description="Ketosynthase family 3 (KS3)" evidence="11">
    <location>
        <begin position="37"/>
        <end position="462"/>
    </location>
</feature>
<evidence type="ECO:0000256" key="2">
    <source>
        <dbReference type="ARBA" id="ARBA00022553"/>
    </source>
</evidence>
<dbReference type="GO" id="GO:0006633">
    <property type="term" value="P:fatty acid biosynthetic process"/>
    <property type="evidence" value="ECO:0007669"/>
    <property type="project" value="InterPro"/>
</dbReference>
<dbReference type="InterPro" id="IPR057326">
    <property type="entry name" value="KR_dom"/>
</dbReference>
<keyword evidence="6" id="KW-0511">Multifunctional enzyme</keyword>
<gene>
    <name evidence="13" type="ORF">IMSHALPRED_009157</name>
</gene>
<keyword evidence="4" id="KW-0521">NADP</keyword>
<feature type="active site" description="Proton donor; for dehydratase activity" evidence="8">
    <location>
        <position position="1237"/>
    </location>
</feature>
<dbReference type="SUPFAM" id="SSF47336">
    <property type="entry name" value="ACP-like"/>
    <property type="match status" value="1"/>
</dbReference>
<dbReference type="SMART" id="SM00827">
    <property type="entry name" value="PKS_AT"/>
    <property type="match status" value="1"/>
</dbReference>
<dbReference type="SMART" id="SM00829">
    <property type="entry name" value="PKS_ER"/>
    <property type="match status" value="1"/>
</dbReference>
<feature type="domain" description="Carrier" evidence="10">
    <location>
        <begin position="2541"/>
        <end position="2618"/>
    </location>
</feature>
<feature type="active site" description="Proton acceptor; for dehydratase activity" evidence="8">
    <location>
        <position position="1041"/>
    </location>
</feature>
<dbReference type="Pfam" id="PF23297">
    <property type="entry name" value="ACP_SdgA_C"/>
    <property type="match status" value="1"/>
</dbReference>
<proteinExistence type="predicted"/>
<dbReference type="InterPro" id="IPR020843">
    <property type="entry name" value="ER"/>
</dbReference>
<dbReference type="Pfam" id="PF00109">
    <property type="entry name" value="ketoacyl-synt"/>
    <property type="match status" value="1"/>
</dbReference>
<dbReference type="InterPro" id="IPR013968">
    <property type="entry name" value="PKS_KR"/>
</dbReference>
<dbReference type="SUPFAM" id="SSF52151">
    <property type="entry name" value="FabD/lysophospholipase-like"/>
    <property type="match status" value="1"/>
</dbReference>
<keyword evidence="14" id="KW-1185">Reference proteome</keyword>
<dbReference type="CDD" id="cd02440">
    <property type="entry name" value="AdoMet_MTases"/>
    <property type="match status" value="1"/>
</dbReference>
<dbReference type="GO" id="GO:0004315">
    <property type="term" value="F:3-oxoacyl-[acyl-carrier-protein] synthase activity"/>
    <property type="evidence" value="ECO:0007669"/>
    <property type="project" value="InterPro"/>
</dbReference>
<dbReference type="Pfam" id="PF14765">
    <property type="entry name" value="PS-DH"/>
    <property type="match status" value="1"/>
</dbReference>
<dbReference type="CDD" id="cd00833">
    <property type="entry name" value="PKS"/>
    <property type="match status" value="1"/>
</dbReference>
<dbReference type="SUPFAM" id="SSF53901">
    <property type="entry name" value="Thiolase-like"/>
    <property type="match status" value="1"/>
</dbReference>
<keyword evidence="3" id="KW-0808">Transferase</keyword>
<dbReference type="Pfam" id="PF02801">
    <property type="entry name" value="Ketoacyl-synt_C"/>
    <property type="match status" value="1"/>
</dbReference>
<dbReference type="FunFam" id="3.40.50.720:FF:000209">
    <property type="entry name" value="Polyketide synthase Pks12"/>
    <property type="match status" value="1"/>
</dbReference>
<dbReference type="InterPro" id="IPR029063">
    <property type="entry name" value="SAM-dependent_MTases_sf"/>
</dbReference>
<keyword evidence="5" id="KW-0560">Oxidoreductase</keyword>
<evidence type="ECO:0000256" key="1">
    <source>
        <dbReference type="ARBA" id="ARBA00022450"/>
    </source>
</evidence>
<dbReference type="EMBL" id="CAJPDT010000007">
    <property type="protein sequence ID" value="CAF9910326.1"/>
    <property type="molecule type" value="Genomic_DNA"/>
</dbReference>
<evidence type="ECO:0000259" key="11">
    <source>
        <dbReference type="PROSITE" id="PS52004"/>
    </source>
</evidence>
<dbReference type="Pfam" id="PF16197">
    <property type="entry name" value="KAsynt_C_assoc"/>
    <property type="match status" value="1"/>
</dbReference>
<comment type="caution">
    <text evidence="13">The sequence shown here is derived from an EMBL/GenBank/DDBJ whole genome shotgun (WGS) entry which is preliminary data.</text>
</comment>
<evidence type="ECO:0008006" key="15">
    <source>
        <dbReference type="Google" id="ProtNLM"/>
    </source>
</evidence>
<dbReference type="Gene3D" id="3.40.50.720">
    <property type="entry name" value="NAD(P)-binding Rossmann-like Domain"/>
    <property type="match status" value="2"/>
</dbReference>
<dbReference type="Pfam" id="PF08242">
    <property type="entry name" value="Methyltransf_12"/>
    <property type="match status" value="1"/>
</dbReference>
<dbReference type="InterPro" id="IPR020807">
    <property type="entry name" value="PKS_DH"/>
</dbReference>
<dbReference type="InterPro" id="IPR042104">
    <property type="entry name" value="PKS_dehydratase_sf"/>
</dbReference>
<dbReference type="Gene3D" id="3.40.50.150">
    <property type="entry name" value="Vaccinia Virus protein VP39"/>
    <property type="match status" value="1"/>
</dbReference>
<dbReference type="PANTHER" id="PTHR43775:SF29">
    <property type="entry name" value="ASPERFURANONE POLYKETIDE SYNTHASE AFOG-RELATED"/>
    <property type="match status" value="1"/>
</dbReference>
<dbReference type="InterPro" id="IPR036736">
    <property type="entry name" value="ACP-like_sf"/>
</dbReference>
<dbReference type="CDD" id="cd05195">
    <property type="entry name" value="enoyl_red"/>
    <property type="match status" value="1"/>
</dbReference>
<dbReference type="Gene3D" id="3.90.180.10">
    <property type="entry name" value="Medium-chain alcohol dehydrogenases, catalytic domain"/>
    <property type="match status" value="1"/>
</dbReference>
<dbReference type="PROSITE" id="PS52004">
    <property type="entry name" value="KS3_2"/>
    <property type="match status" value="1"/>
</dbReference>
<dbReference type="InterPro" id="IPR013217">
    <property type="entry name" value="Methyltransf_12"/>
</dbReference>
<dbReference type="InterPro" id="IPR016039">
    <property type="entry name" value="Thiolase-like"/>
</dbReference>
<dbReference type="GO" id="GO:0016491">
    <property type="term" value="F:oxidoreductase activity"/>
    <property type="evidence" value="ECO:0007669"/>
    <property type="project" value="UniProtKB-KW"/>
</dbReference>
<dbReference type="InterPro" id="IPR002364">
    <property type="entry name" value="Quin_OxRdtase/zeta-crystal_CS"/>
</dbReference>
<dbReference type="InterPro" id="IPR016036">
    <property type="entry name" value="Malonyl_transacylase_ACP-bd"/>
</dbReference>
<feature type="region of interest" description="Disordered" evidence="9">
    <location>
        <begin position="11"/>
        <end position="32"/>
    </location>
</feature>
<dbReference type="InterPro" id="IPR014043">
    <property type="entry name" value="Acyl_transferase_dom"/>
</dbReference>
<dbReference type="InterPro" id="IPR020841">
    <property type="entry name" value="PKS_Beta-ketoAc_synthase_dom"/>
</dbReference>
<dbReference type="PROSITE" id="PS52019">
    <property type="entry name" value="PKS_MFAS_DH"/>
    <property type="match status" value="1"/>
</dbReference>
<protein>
    <recommendedName>
        <fullName evidence="15">Reducing type I polyketide synthase</fullName>
    </recommendedName>
</protein>
<dbReference type="InterPro" id="IPR009081">
    <property type="entry name" value="PP-bd_ACP"/>
</dbReference>
<dbReference type="SMART" id="SM00822">
    <property type="entry name" value="PKS_KR"/>
    <property type="match status" value="1"/>
</dbReference>
<dbReference type="SUPFAM" id="SSF53335">
    <property type="entry name" value="S-adenosyl-L-methionine-dependent methyltransferases"/>
    <property type="match status" value="1"/>
</dbReference>
<evidence type="ECO:0000256" key="9">
    <source>
        <dbReference type="SAM" id="MobiDB-lite"/>
    </source>
</evidence>
<dbReference type="InterPro" id="IPR011032">
    <property type="entry name" value="GroES-like_sf"/>
</dbReference>
<dbReference type="InterPro" id="IPR056501">
    <property type="entry name" value="NAD-bd_HRPKS_sdrA"/>
</dbReference>
<dbReference type="InterPro" id="IPR013154">
    <property type="entry name" value="ADH-like_N"/>
</dbReference>
<dbReference type="InterPro" id="IPR014031">
    <property type="entry name" value="Ketoacyl_synth_C"/>
</dbReference>
<evidence type="ECO:0000256" key="8">
    <source>
        <dbReference type="PROSITE-ProRule" id="PRU01363"/>
    </source>
</evidence>
<feature type="compositionally biased region" description="Polar residues" evidence="9">
    <location>
        <begin position="301"/>
        <end position="318"/>
    </location>
</feature>
<reference evidence="13" key="1">
    <citation type="submission" date="2021-03" db="EMBL/GenBank/DDBJ databases">
        <authorList>
            <person name="Tagirdzhanova G."/>
        </authorList>
    </citation>
    <scope>NUCLEOTIDE SEQUENCE</scope>
</reference>
<dbReference type="SMART" id="SM00823">
    <property type="entry name" value="PKS_PP"/>
    <property type="match status" value="1"/>
</dbReference>
<dbReference type="PROSITE" id="PS00606">
    <property type="entry name" value="KS3_1"/>
    <property type="match status" value="1"/>
</dbReference>
<dbReference type="Gene3D" id="3.40.47.10">
    <property type="match status" value="1"/>
</dbReference>
<dbReference type="SMART" id="SM00826">
    <property type="entry name" value="PKS_DH"/>
    <property type="match status" value="1"/>
</dbReference>
<feature type="region of interest" description="Disordered" evidence="9">
    <location>
        <begin position="300"/>
        <end position="319"/>
    </location>
</feature>
<dbReference type="Pfam" id="PF00698">
    <property type="entry name" value="Acyl_transf_1"/>
    <property type="match status" value="1"/>
</dbReference>
<dbReference type="PROSITE" id="PS00012">
    <property type="entry name" value="PHOSPHOPANTETHEINE"/>
    <property type="match status" value="1"/>
</dbReference>
<dbReference type="GO" id="GO:0030639">
    <property type="term" value="P:polyketide biosynthetic process"/>
    <property type="evidence" value="ECO:0007669"/>
    <property type="project" value="UniProtKB-ARBA"/>
</dbReference>
<dbReference type="InterPro" id="IPR018201">
    <property type="entry name" value="Ketoacyl_synth_AS"/>
</dbReference>
<evidence type="ECO:0000256" key="4">
    <source>
        <dbReference type="ARBA" id="ARBA00022857"/>
    </source>
</evidence>
<dbReference type="Pfam" id="PF13602">
    <property type="entry name" value="ADH_zinc_N_2"/>
    <property type="match status" value="1"/>
</dbReference>
<sequence>MAPGIVEATHSYYHNSPEPASTGNDDDRSDAFGQDTVEPIAVVGFSLKFPQDATSPEAFWKMIVEKRCAMTDIPADRLNMESFYGTDKNRNDTISVRGGHFLKENPALFDAPFFSITSAEAASMDMQQRAILETAYRALENAGMPLQMVDGSKTSVHTGSFADDYRVMTLKDQEGLPKHAATGASISILANRLSWFFNFTGPSVHLDSACSSSMMALDMACQGLRNGDSNMALVAGSNTAWALEPYLILANMNFLSPDSRCHSFDHRANGYARGEGFGVLVLKRLVDAIRDGDSIRAVVRSTGSNSDGRTPGITQPSKDAQERLIRETYEKAGLDLKATRFFEAHGTGTPVGDPIEAGAIGGAFGEHRSPEEPLYVGAVKSNIGHLEGASGVAGVIKTIIALEKGVIPPNTNFEQLNPKIDAPSLNLRFPTGAMPWPTKGLRRASINSFGFGGSNSHAVLDDAYNFLQSRGLPGFHNTAVEPPSLEDLARALDSPSSLVLETGTRPEGGAELNPDEPRPSLLVWSAADEGGLERLAKCYSEHFRALSLPRGQDTEYLSDLAYTLAVRRSNLPWKSFAVTHSTSQLQNAGVSLSKAVRSSKKLGLGYVFTGQGAQFPGMGRDLLAYPVYKRTLQRAELYLHDMGCQWSLMDELLKEKGLSNVNNPEFSQTLCTAVQIALVELFRSFNMTPNAVVGHSSGEIAAAYCTGALSFRSACKVAYLRGKLASQLAKTAKVKGSMIAVGLPESRVGQYISKVAFRFRRIGIVVACVNSPKSVTVSGDEEQIDALKEFLDEDSIFARKLQVDVAYHSPHMNQIAQEYRLAMGDLEKGEALDGCHLMVSSVTNQPVTPKELCQADYWVKNMTSPVKFCQAVTQLASASAKPQKKKLGGGKKEVANITIYDLLELGPHSALAGPTKDILKTVPRGKEITYASSLTRNISGLDTTLGATGRLYCLGYPVKIANVNRTEATKATNRMALTHLPEYPFDHSQAYWHESRINKDLRLRKHPRLDLLGTQSLDWNGQEPRWRKFIRLSETPWAEDHVVNGTVIYPAAGMLVMALEGARQLVDASRSIRGYRIKDATFQRALNIPSTHEGVESQVCMRPLQDATDKDSPKYDFRICTLEDDTWGENCRGIIQVEYVDDDTEVDGGFENSACLQHYKELYETRVQQCQRRVDSPAVYDHFRSIGLEFGPAFQTLRNISCNDDGDVVAEIGAFQWTSQDGMNHPQSHLIHPTTLDGLIQLVLVGLTRGARDIIPATVPTRISNLWLSASGLSYPGTTSLQASSNQVSKGYRQTESSMFAVDEAGQLLASVSVLETTNVGQQDSGLDAQSAQRKLCYNMDWKPDVNFLDSHQAQLYCELGKVQEAEPLDFYQDLGYFLFSTISKTLPLLEDVKVDESRQKYIEWMRLQVERHNSGQLLHGRSDWSTHLNDAKYQDALCQRIETSNSEGKFYVEVARHLLQILHGEIDPLAILFNGDLAKNYYLEINARLSGQFAKLLDLLSHKNPGLKVLEVGAGTGGTTAHIMPPLFAHGMQQQGPPRCSQYDFTDISPAFFEKAQDDFNIYNSRMKYKVLDIEKDVLQQGFETGTYDLVVAANVLHATQHLDVTLKNVHALLKPGGRLVLLEQTGDFARGGFAFGLLPGWWLSLDDYRSWGPTMTPKKWDHVLSINSFSGTDYVLSDYHDTTCQELSIIVSTALERSPPQISLPKTMIVPTEGSLGQQKIAQKIQDSLYLKCSPTCEIVSLQECATVADISERFCIFLMELDYPLLSQLNEESFASLQSILTSVKGTLWVTNGGGATAAAPEYQVVDGLLRTLRTENALLKAVTLALDFEESNSEAAAQTILKVLHTTLAQEVNEFETEYVEKAGILHVNRVVEADHMNEVIHKATQPQESMVQSFGASDNPPLALNFETPGLLDSLRFIEDIGAAKPLLPNQVEIEVRATGVNFMDCLTALGRINQVEIGGECAGIIKRAGDRCDLQPGDRVCGIVFDCFKTYARSDAQTVMKIPDELSFVEAAALPMTCTTAYHALVEAGRLQKGDTVLIHAAAGGTGQSAVQIAKDIGAEVFVTVGSESKKQLIIDLYGIPGDHIFYSRNSTFAQGIMRMTQNRGVDVILNSLAGEGLNASWDCMASFGRFVEIGKRDIHSHSKLDMFQFAKNVSFAAVDIFGMSRERPELVRRSLLAVMGMVAEKKVEASQPLHKYSASQIEDAFRYMQSGKNTGKIVVEMNRDDEVLTVLDTKQTCSFSANATYVLAGGFGGLARRTARWMADRGARHLILLSRSGPRTEAAATLLADLRAQGVRVEAPACDVSSHEALSQVLEVCAETMPRIKGCIQGAMVLRDSTFEKMSFDEWKGALDPKVDGSRNLDELLPSDLDFFIMLSSVVGIHGSTGQANYAAGGTYQDALARYRISKGKKATALDLGWMASDGIIAESEALSQAFEKSGVMMPINSSEYLALLDYYCNPSLELATPLASQLMIGLETPAALLAKGADVPALLQRPTFRYMHQMGLDDNTVAATGPSDGAINYAAAFTGATSAAEAVEVVVDGLTRKLSKALSIPPGDIDTSKPLHSYGVDSLLAVELRSWFAKELKSDVAIFEIMGGSSFAAVAGTVAAKSQFRQANWE</sequence>
<dbReference type="Gene3D" id="3.10.129.110">
    <property type="entry name" value="Polyketide synthase dehydratase"/>
    <property type="match status" value="1"/>
</dbReference>
<dbReference type="GO" id="GO:0004312">
    <property type="term" value="F:fatty acid synthase activity"/>
    <property type="evidence" value="ECO:0007669"/>
    <property type="project" value="TreeGrafter"/>
</dbReference>
<dbReference type="GO" id="GO:1901336">
    <property type="term" value="P:lactone biosynthetic process"/>
    <property type="evidence" value="ECO:0007669"/>
    <property type="project" value="UniProtKB-ARBA"/>
</dbReference>
<dbReference type="InterPro" id="IPR001227">
    <property type="entry name" value="Ac_transferase_dom_sf"/>
</dbReference>
<dbReference type="InterPro" id="IPR032821">
    <property type="entry name" value="PKS_assoc"/>
</dbReference>